<dbReference type="InterPro" id="IPR036188">
    <property type="entry name" value="FAD/NAD-bd_sf"/>
</dbReference>
<name>A0A4S8MKW0_DENBC</name>
<dbReference type="GO" id="GO:0097237">
    <property type="term" value="P:cellular response to toxic substance"/>
    <property type="evidence" value="ECO:0007669"/>
    <property type="project" value="UniProtKB-ARBA"/>
</dbReference>
<dbReference type="Gene3D" id="3.50.50.60">
    <property type="entry name" value="FAD/NAD(P)-binding domain"/>
    <property type="match status" value="2"/>
</dbReference>
<evidence type="ECO:0000256" key="2">
    <source>
        <dbReference type="ARBA" id="ARBA00022630"/>
    </source>
</evidence>
<evidence type="ECO:0000256" key="3">
    <source>
        <dbReference type="ARBA" id="ARBA00023002"/>
    </source>
</evidence>
<evidence type="ECO:0000256" key="1">
    <source>
        <dbReference type="ARBA" id="ARBA00009333"/>
    </source>
</evidence>
<dbReference type="PRINTS" id="PR00469">
    <property type="entry name" value="PNDRDTASEII"/>
</dbReference>
<dbReference type="AlphaFoldDB" id="A0A4S8MKW0"/>
<dbReference type="SUPFAM" id="SSF51905">
    <property type="entry name" value="FAD/NAD(P)-binding domain"/>
    <property type="match status" value="1"/>
</dbReference>
<keyword evidence="3" id="KW-0560">Oxidoreductase</keyword>
<sequence>MGLGPIGVIGSQPAIYLTQANLDSVPFEGFMANGFAAGGQRTATANVENFQGSPTRILGLELMEKFCEQPHHFCTPIITETQKPIYPTEDEESETVDKVIVATDEEAYWQSGISARAVFDGAVPIFRSDIGGDDSAAEEATYTSHPTKYSSHLSVIVCHNELCTSKIMAKRLMNNPKITILWNTVATERQGDREPLKNLRIKNVQTDSEKDLAVTNPQRRSFRTQLQTDTDGYIVAVPGADSNFSGDDKGGCMATLEAERLIAEEDGENGIMMGE</sequence>
<dbReference type="PANTHER" id="PTHR48105">
    <property type="entry name" value="THIOREDOXIN REDUCTASE 1-RELATED-RELATED"/>
    <property type="match status" value="1"/>
</dbReference>
<dbReference type="InterPro" id="IPR050097">
    <property type="entry name" value="Ferredoxin-NADP_redctase_2"/>
</dbReference>
<reference evidence="4 5" key="1">
    <citation type="journal article" date="2019" name="Nat. Ecol. Evol.">
        <title>Megaphylogeny resolves global patterns of mushroom evolution.</title>
        <authorList>
            <person name="Varga T."/>
            <person name="Krizsan K."/>
            <person name="Foldi C."/>
            <person name="Dima B."/>
            <person name="Sanchez-Garcia M."/>
            <person name="Sanchez-Ramirez S."/>
            <person name="Szollosi G.J."/>
            <person name="Szarkandi J.G."/>
            <person name="Papp V."/>
            <person name="Albert L."/>
            <person name="Andreopoulos W."/>
            <person name="Angelini C."/>
            <person name="Antonin V."/>
            <person name="Barry K.W."/>
            <person name="Bougher N.L."/>
            <person name="Buchanan P."/>
            <person name="Buyck B."/>
            <person name="Bense V."/>
            <person name="Catcheside P."/>
            <person name="Chovatia M."/>
            <person name="Cooper J."/>
            <person name="Damon W."/>
            <person name="Desjardin D."/>
            <person name="Finy P."/>
            <person name="Geml J."/>
            <person name="Haridas S."/>
            <person name="Hughes K."/>
            <person name="Justo A."/>
            <person name="Karasinski D."/>
            <person name="Kautmanova I."/>
            <person name="Kiss B."/>
            <person name="Kocsube S."/>
            <person name="Kotiranta H."/>
            <person name="LaButti K.M."/>
            <person name="Lechner B.E."/>
            <person name="Liimatainen K."/>
            <person name="Lipzen A."/>
            <person name="Lukacs Z."/>
            <person name="Mihaltcheva S."/>
            <person name="Morgado L.N."/>
            <person name="Niskanen T."/>
            <person name="Noordeloos M.E."/>
            <person name="Ohm R.A."/>
            <person name="Ortiz-Santana B."/>
            <person name="Ovrebo C."/>
            <person name="Racz N."/>
            <person name="Riley R."/>
            <person name="Savchenko A."/>
            <person name="Shiryaev A."/>
            <person name="Soop K."/>
            <person name="Spirin V."/>
            <person name="Szebenyi C."/>
            <person name="Tomsovsky M."/>
            <person name="Tulloss R.E."/>
            <person name="Uehling J."/>
            <person name="Grigoriev I.V."/>
            <person name="Vagvolgyi C."/>
            <person name="Papp T."/>
            <person name="Martin F.M."/>
            <person name="Miettinen O."/>
            <person name="Hibbett D.S."/>
            <person name="Nagy L.G."/>
        </authorList>
    </citation>
    <scope>NUCLEOTIDE SEQUENCE [LARGE SCALE GENOMIC DNA]</scope>
    <source>
        <strain evidence="4 5">CBS 962.96</strain>
    </source>
</reference>
<organism evidence="4 5">
    <name type="scientific">Dendrothele bispora (strain CBS 962.96)</name>
    <dbReference type="NCBI Taxonomy" id="1314807"/>
    <lineage>
        <taxon>Eukaryota</taxon>
        <taxon>Fungi</taxon>
        <taxon>Dikarya</taxon>
        <taxon>Basidiomycota</taxon>
        <taxon>Agaricomycotina</taxon>
        <taxon>Agaricomycetes</taxon>
        <taxon>Agaricomycetidae</taxon>
        <taxon>Agaricales</taxon>
        <taxon>Agaricales incertae sedis</taxon>
        <taxon>Dendrothele</taxon>
    </lineage>
</organism>
<dbReference type="EMBL" id="ML179067">
    <property type="protein sequence ID" value="THV03447.1"/>
    <property type="molecule type" value="Genomic_DNA"/>
</dbReference>
<evidence type="ECO:0000313" key="4">
    <source>
        <dbReference type="EMBL" id="THV03447.1"/>
    </source>
</evidence>
<gene>
    <name evidence="4" type="ORF">K435DRAFT_817267</name>
</gene>
<accession>A0A4S8MKW0</accession>
<keyword evidence="2" id="KW-0285">Flavoprotein</keyword>
<evidence type="ECO:0000313" key="5">
    <source>
        <dbReference type="Proteomes" id="UP000297245"/>
    </source>
</evidence>
<proteinExistence type="inferred from homology"/>
<dbReference type="OrthoDB" id="371245at2759"/>
<protein>
    <submittedName>
        <fullName evidence="4">Uncharacterized protein</fullName>
    </submittedName>
</protein>
<keyword evidence="5" id="KW-1185">Reference proteome</keyword>
<comment type="similarity">
    <text evidence="1">Belongs to the class-II pyridine nucleotide-disulfide oxidoreductase family.</text>
</comment>
<dbReference type="GO" id="GO:0016491">
    <property type="term" value="F:oxidoreductase activity"/>
    <property type="evidence" value="ECO:0007669"/>
    <property type="project" value="UniProtKB-KW"/>
</dbReference>
<dbReference type="Proteomes" id="UP000297245">
    <property type="component" value="Unassembled WGS sequence"/>
</dbReference>